<feature type="domain" description="ABC transmembrane type-1" evidence="6">
    <location>
        <begin position="60"/>
        <end position="262"/>
    </location>
</feature>
<feature type="transmembrane region" description="Helical" evidence="5">
    <location>
        <begin position="194"/>
        <end position="215"/>
    </location>
</feature>
<feature type="transmembrane region" description="Helical" evidence="5">
    <location>
        <begin position="285"/>
        <end position="311"/>
    </location>
</feature>
<accession>A0A412ZDY5</accession>
<feature type="transmembrane region" description="Helical" evidence="5">
    <location>
        <begin position="345"/>
        <end position="366"/>
    </location>
</feature>
<dbReference type="SUPFAM" id="SSF53850">
    <property type="entry name" value="Periplasmic binding protein-like II"/>
    <property type="match status" value="1"/>
</dbReference>
<evidence type="ECO:0000313" key="7">
    <source>
        <dbReference type="EMBL" id="RGV78447.1"/>
    </source>
</evidence>
<dbReference type="PANTHER" id="PTHR43496">
    <property type="entry name" value="PROTEIN LPLB"/>
    <property type="match status" value="1"/>
</dbReference>
<name>A0A412ZDY5_9FIRM</name>
<comment type="caution">
    <text evidence="7">The sequence shown here is derived from an EMBL/GenBank/DDBJ whole genome shotgun (WGS) entry which is preliminary data.</text>
</comment>
<sequence>MIKTKERELKQIYAMVVIVFLVFLLIPIVLLLGKSFEGGGNVSLEHYADVAGGKGFAAAFGRSIFVSCVSAVLTTALAFVLAYTIHYTNVPGGLKKFIRLAAVVPMLLPTITYGFAIIYSFGRQGFITGMIGYQMFEIYGFCGLLLGYVIYTLPISFMLILNTMSFIDKKFMIVSRIMGDSPLKTFLGTVIRPLLGTLAASFVQCFFLCFTDFGIPASVGGQYDVVATVLYNEMLGSVPDFNRGAVVAMFMLVPSVVSISLLQFLERFNIRYSKVSGIELRKGRIRDICCGAASVLILASVLCIFAVIFVVPMVEEWPYRRQFTTEHIKTVFTDSRLLSVYKNSILVSICTALTGSLVAYAAALATARSQLSSRLKSVIESIALVTNTIPGMVIGIAFLFTFSGTPIQNTFFIIVICNVVHFFSTPYLMMKSSLAKMNASWETTALLMGDSWLKTIVRVVTPNAVSTLLEVFSYYFVNAMVTVSAVIFIAGARTMVITTKIKELQYYTKFNEIFVLSLLILITNLAAKGLFGYLAGGRCKNKRRKTIMKNWKKAAVMGCLAAVLAAAAAVTGCQKKEAQVIIYSNADDEAVEAMKHALDGNGYGGKYLFQTFGTSELGGKLLAEGTDIEADLVTMSSFYLESAQEQNHMFLDLTFDAKPLEKYPAYYSPVTRQEGAIILNTEMMKEHQLPTPSSIKDLVNPAYADLISVTDIKSSSTAWLLMQAIVSEYGEDGAKEVLSGIYKNAGPHIESSGSAPLKKVRAGEVAVGFGLRHQAVADKAEGLPVDYVDPTEGNFSLTESAAVIDKGDKTNKLAMEMAECIIKNGRQELLTTYPLPIYEGETSNSKNQSAYPRVFPEKLTVDLLKKHQELSESCK</sequence>
<dbReference type="PROSITE" id="PS50928">
    <property type="entry name" value="ABC_TM1"/>
    <property type="match status" value="2"/>
</dbReference>
<dbReference type="PANTHER" id="PTHR43496:SF1">
    <property type="entry name" value="POLYGALACTURONAN_RHAMNOGALACTURONAN TRANSPORT SYSTEM PERMEASE PROTEIN YTEP"/>
    <property type="match status" value="1"/>
</dbReference>
<feature type="transmembrane region" description="Helical" evidence="5">
    <location>
        <begin position="138"/>
        <end position="161"/>
    </location>
</feature>
<evidence type="ECO:0000256" key="4">
    <source>
        <dbReference type="ARBA" id="ARBA00023136"/>
    </source>
</evidence>
<feature type="transmembrane region" description="Helical" evidence="5">
    <location>
        <begin position="411"/>
        <end position="430"/>
    </location>
</feature>
<keyword evidence="4 5" id="KW-0472">Membrane</keyword>
<evidence type="ECO:0000259" key="6">
    <source>
        <dbReference type="PROSITE" id="PS50928"/>
    </source>
</evidence>
<feature type="transmembrane region" description="Helical" evidence="5">
    <location>
        <begin position="378"/>
        <end position="399"/>
    </location>
</feature>
<reference evidence="7 8" key="1">
    <citation type="submission" date="2018-08" db="EMBL/GenBank/DDBJ databases">
        <title>A genome reference for cultivated species of the human gut microbiota.</title>
        <authorList>
            <person name="Zou Y."/>
            <person name="Xue W."/>
            <person name="Luo G."/>
        </authorList>
    </citation>
    <scope>NUCLEOTIDE SEQUENCE [LARGE SCALE GENOMIC DNA]</scope>
    <source>
        <strain evidence="7 8">AF14-18</strain>
    </source>
</reference>
<evidence type="ECO:0000313" key="8">
    <source>
        <dbReference type="Proteomes" id="UP000284543"/>
    </source>
</evidence>
<dbReference type="AlphaFoldDB" id="A0A412ZDY5"/>
<dbReference type="GO" id="GO:0055085">
    <property type="term" value="P:transmembrane transport"/>
    <property type="evidence" value="ECO:0007669"/>
    <property type="project" value="InterPro"/>
</dbReference>
<dbReference type="Pfam" id="PF13343">
    <property type="entry name" value="SBP_bac_6"/>
    <property type="match status" value="1"/>
</dbReference>
<dbReference type="Gene3D" id="1.10.3720.10">
    <property type="entry name" value="MetI-like"/>
    <property type="match status" value="2"/>
</dbReference>
<evidence type="ECO:0000256" key="5">
    <source>
        <dbReference type="RuleBase" id="RU363032"/>
    </source>
</evidence>
<dbReference type="CDD" id="cd06261">
    <property type="entry name" value="TM_PBP2"/>
    <property type="match status" value="1"/>
</dbReference>
<dbReference type="InterPro" id="IPR035906">
    <property type="entry name" value="MetI-like_sf"/>
</dbReference>
<feature type="transmembrane region" description="Helical" evidence="5">
    <location>
        <begin position="472"/>
        <end position="493"/>
    </location>
</feature>
<feature type="transmembrane region" description="Helical" evidence="5">
    <location>
        <begin position="64"/>
        <end position="85"/>
    </location>
</feature>
<feature type="transmembrane region" description="Helical" evidence="5">
    <location>
        <begin position="97"/>
        <end position="118"/>
    </location>
</feature>
<feature type="transmembrane region" description="Helical" evidence="5">
    <location>
        <begin position="244"/>
        <end position="265"/>
    </location>
</feature>
<evidence type="ECO:0000256" key="2">
    <source>
        <dbReference type="ARBA" id="ARBA00022692"/>
    </source>
</evidence>
<feature type="transmembrane region" description="Helical" evidence="5">
    <location>
        <begin position="554"/>
        <end position="572"/>
    </location>
</feature>
<comment type="subcellular location">
    <subcellularLocation>
        <location evidence="5">Cell membrane</location>
        <topology evidence="5">Multi-pass membrane protein</topology>
    </subcellularLocation>
    <subcellularLocation>
        <location evidence="1">Membrane</location>
        <topology evidence="1">Multi-pass membrane protein</topology>
    </subcellularLocation>
</comment>
<dbReference type="SUPFAM" id="SSF161098">
    <property type="entry name" value="MetI-like"/>
    <property type="match status" value="2"/>
</dbReference>
<dbReference type="Proteomes" id="UP000284543">
    <property type="component" value="Unassembled WGS sequence"/>
</dbReference>
<gene>
    <name evidence="7" type="ORF">DWW02_01525</name>
</gene>
<dbReference type="Pfam" id="PF00528">
    <property type="entry name" value="BPD_transp_1"/>
    <property type="match status" value="1"/>
</dbReference>
<dbReference type="RefSeq" id="WP_118017238.1">
    <property type="nucleotide sequence ID" value="NZ_CAUHGS010000006.1"/>
</dbReference>
<feature type="transmembrane region" description="Helical" evidence="5">
    <location>
        <begin position="12"/>
        <end position="33"/>
    </location>
</feature>
<organism evidence="7 8">
    <name type="scientific">Enterocloster bolteae</name>
    <dbReference type="NCBI Taxonomy" id="208479"/>
    <lineage>
        <taxon>Bacteria</taxon>
        <taxon>Bacillati</taxon>
        <taxon>Bacillota</taxon>
        <taxon>Clostridia</taxon>
        <taxon>Lachnospirales</taxon>
        <taxon>Lachnospiraceae</taxon>
        <taxon>Enterocloster</taxon>
    </lineage>
</organism>
<evidence type="ECO:0000256" key="1">
    <source>
        <dbReference type="ARBA" id="ARBA00004141"/>
    </source>
</evidence>
<feature type="domain" description="ABC transmembrane type-1" evidence="6">
    <location>
        <begin position="341"/>
        <end position="531"/>
    </location>
</feature>
<comment type="similarity">
    <text evidence="5">Belongs to the binding-protein-dependent transport system permease family.</text>
</comment>
<keyword evidence="5" id="KW-0813">Transport</keyword>
<keyword evidence="3 5" id="KW-1133">Transmembrane helix</keyword>
<dbReference type="InterPro" id="IPR000515">
    <property type="entry name" value="MetI-like"/>
</dbReference>
<dbReference type="Gene3D" id="3.40.190.10">
    <property type="entry name" value="Periplasmic binding protein-like II"/>
    <property type="match status" value="2"/>
</dbReference>
<keyword evidence="2 5" id="KW-0812">Transmembrane</keyword>
<dbReference type="GO" id="GO:0005886">
    <property type="term" value="C:plasma membrane"/>
    <property type="evidence" value="ECO:0007669"/>
    <property type="project" value="UniProtKB-SubCell"/>
</dbReference>
<proteinExistence type="inferred from homology"/>
<dbReference type="EMBL" id="QRZM01000001">
    <property type="protein sequence ID" value="RGV78447.1"/>
    <property type="molecule type" value="Genomic_DNA"/>
</dbReference>
<evidence type="ECO:0000256" key="3">
    <source>
        <dbReference type="ARBA" id="ARBA00022989"/>
    </source>
</evidence>
<protein>
    <submittedName>
        <fullName evidence="7">ABC transporter permease subunit</fullName>
    </submittedName>
</protein>
<feature type="transmembrane region" description="Helical" evidence="5">
    <location>
        <begin position="513"/>
        <end position="534"/>
    </location>
</feature>